<feature type="transmembrane region" description="Helical" evidence="1">
    <location>
        <begin position="151"/>
        <end position="173"/>
    </location>
</feature>
<feature type="transmembrane region" description="Helical" evidence="1">
    <location>
        <begin position="93"/>
        <end position="114"/>
    </location>
</feature>
<dbReference type="EMBL" id="CP032829">
    <property type="protein sequence ID" value="AYJ86345.1"/>
    <property type="molecule type" value="Genomic_DNA"/>
</dbReference>
<protein>
    <submittedName>
        <fullName evidence="2">Uncharacterized protein</fullName>
    </submittedName>
</protein>
<keyword evidence="1" id="KW-1133">Transmembrane helix</keyword>
<dbReference type="Proteomes" id="UP000276254">
    <property type="component" value="Chromosome"/>
</dbReference>
<organism evidence="2 3">
    <name type="scientific">Sphingomonas paeninsulae</name>
    <dbReference type="NCBI Taxonomy" id="2319844"/>
    <lineage>
        <taxon>Bacteria</taxon>
        <taxon>Pseudomonadati</taxon>
        <taxon>Pseudomonadota</taxon>
        <taxon>Alphaproteobacteria</taxon>
        <taxon>Sphingomonadales</taxon>
        <taxon>Sphingomonadaceae</taxon>
        <taxon>Sphingomonas</taxon>
    </lineage>
</organism>
<keyword evidence="3" id="KW-1185">Reference proteome</keyword>
<dbReference type="AlphaFoldDB" id="A0A494TMN3"/>
<reference evidence="2 3" key="1">
    <citation type="submission" date="2018-09" db="EMBL/GenBank/DDBJ databases">
        <title>Sphingomonas peninsula sp. nov., isolated from fildes peninsula, Antarctic soil.</title>
        <authorList>
            <person name="Yingchao G."/>
        </authorList>
    </citation>
    <scope>NUCLEOTIDE SEQUENCE [LARGE SCALE GENOMIC DNA]</scope>
    <source>
        <strain evidence="2 3">YZ-8</strain>
    </source>
</reference>
<keyword evidence="1" id="KW-0472">Membrane</keyword>
<evidence type="ECO:0000313" key="2">
    <source>
        <dbReference type="EMBL" id="AYJ86345.1"/>
    </source>
</evidence>
<dbReference type="OrthoDB" id="7478200at2"/>
<sequence length="185" mass="19782">MIRILVGAVVAGLIQFIIGAIAWATPLGMLAFKAVGDAPTADLQAALRRTLAPTGTGTYFIPSPDTAAGTVMLGNGPVALVHFNTGGFPPMSVTALGSGLILSIVMMLLVGMALSSVRDFAARFKVMLLFATATVLYFLIAMPVFNEYLPWDWWIYLAVTDFLAFSVGAYVMIRWFMPREAAPTA</sequence>
<dbReference type="RefSeq" id="WP_121152970.1">
    <property type="nucleotide sequence ID" value="NZ_CP032829.1"/>
</dbReference>
<proteinExistence type="predicted"/>
<evidence type="ECO:0000256" key="1">
    <source>
        <dbReference type="SAM" id="Phobius"/>
    </source>
</evidence>
<feature type="transmembrane region" description="Helical" evidence="1">
    <location>
        <begin position="126"/>
        <end position="145"/>
    </location>
</feature>
<keyword evidence="1" id="KW-0812">Transmembrane</keyword>
<dbReference type="KEGG" id="spha:D3Y57_10700"/>
<accession>A0A494TMN3</accession>
<gene>
    <name evidence="2" type="ORF">D3Y57_10700</name>
</gene>
<name>A0A494TMN3_SPHPE</name>
<evidence type="ECO:0000313" key="3">
    <source>
        <dbReference type="Proteomes" id="UP000276254"/>
    </source>
</evidence>